<reference evidence="11" key="1">
    <citation type="journal article" date="2019" name="Int. J. Syst. Evol. Microbiol.">
        <title>The Global Catalogue of Microorganisms (GCM) 10K type strain sequencing project: providing services to taxonomists for standard genome sequencing and annotation.</title>
        <authorList>
            <consortium name="The Broad Institute Genomics Platform"/>
            <consortium name="The Broad Institute Genome Sequencing Center for Infectious Disease"/>
            <person name="Wu L."/>
            <person name="Ma J."/>
        </authorList>
    </citation>
    <scope>NUCLEOTIDE SEQUENCE [LARGE SCALE GENOMIC DNA]</scope>
    <source>
        <strain evidence="11">CGMCC 4.7192</strain>
    </source>
</reference>
<dbReference type="PANTHER" id="PTHR19136:SF81">
    <property type="entry name" value="MOLYBDENUM COFACTOR GUANYLYLTRANSFERASE"/>
    <property type="match status" value="1"/>
</dbReference>
<feature type="binding site" evidence="8">
    <location>
        <position position="56"/>
    </location>
    <ligand>
        <name>GTP</name>
        <dbReference type="ChEBI" id="CHEBI:37565"/>
    </ligand>
</feature>
<dbReference type="CDD" id="cd02503">
    <property type="entry name" value="MobA"/>
    <property type="match status" value="1"/>
</dbReference>
<evidence type="ECO:0000256" key="8">
    <source>
        <dbReference type="HAMAP-Rule" id="MF_00316"/>
    </source>
</evidence>
<dbReference type="EMBL" id="JBHUII010000013">
    <property type="protein sequence ID" value="MFD2208011.1"/>
    <property type="molecule type" value="Genomic_DNA"/>
</dbReference>
<evidence type="ECO:0000259" key="9">
    <source>
        <dbReference type="Pfam" id="PF12804"/>
    </source>
</evidence>
<keyword evidence="3 8" id="KW-0479">Metal-binding</keyword>
<evidence type="ECO:0000256" key="3">
    <source>
        <dbReference type="ARBA" id="ARBA00022723"/>
    </source>
</evidence>
<evidence type="ECO:0000256" key="7">
    <source>
        <dbReference type="ARBA" id="ARBA00023150"/>
    </source>
</evidence>
<feature type="binding site" evidence="8">
    <location>
        <position position="28"/>
    </location>
    <ligand>
        <name>GTP</name>
        <dbReference type="ChEBI" id="CHEBI:37565"/>
    </ligand>
</feature>
<feature type="binding site" evidence="8">
    <location>
        <position position="109"/>
    </location>
    <ligand>
        <name>GTP</name>
        <dbReference type="ChEBI" id="CHEBI:37565"/>
    </ligand>
</feature>
<keyword evidence="4 8" id="KW-0547">Nucleotide-binding</keyword>
<dbReference type="HAMAP" id="MF_00316">
    <property type="entry name" value="MobA"/>
    <property type="match status" value="1"/>
</dbReference>
<dbReference type="NCBIfam" id="TIGR02665">
    <property type="entry name" value="molyb_mobA"/>
    <property type="match status" value="1"/>
</dbReference>
<gene>
    <name evidence="8 10" type="primary">mobA</name>
    <name evidence="10" type="ORF">ACFSKO_20530</name>
</gene>
<evidence type="ECO:0000313" key="10">
    <source>
        <dbReference type="EMBL" id="MFD2208011.1"/>
    </source>
</evidence>
<dbReference type="GO" id="GO:0061603">
    <property type="term" value="F:molybdenum cofactor guanylyltransferase activity"/>
    <property type="evidence" value="ECO:0007669"/>
    <property type="project" value="UniProtKB-EC"/>
</dbReference>
<comment type="similarity">
    <text evidence="8">Belongs to the MobA family.</text>
</comment>
<dbReference type="Gene3D" id="3.90.550.10">
    <property type="entry name" value="Spore Coat Polysaccharide Biosynthesis Protein SpsA, Chain A"/>
    <property type="match status" value="1"/>
</dbReference>
<dbReference type="InterPro" id="IPR013482">
    <property type="entry name" value="Molybde_CF_guanTrfase"/>
</dbReference>
<dbReference type="PANTHER" id="PTHR19136">
    <property type="entry name" value="MOLYBDENUM COFACTOR GUANYLYLTRANSFERASE"/>
    <property type="match status" value="1"/>
</dbReference>
<evidence type="ECO:0000256" key="4">
    <source>
        <dbReference type="ARBA" id="ARBA00022741"/>
    </source>
</evidence>
<feature type="binding site" evidence="8">
    <location>
        <position position="109"/>
    </location>
    <ligand>
        <name>Mg(2+)</name>
        <dbReference type="ChEBI" id="CHEBI:18420"/>
    </ligand>
</feature>
<dbReference type="Pfam" id="PF12804">
    <property type="entry name" value="NTP_transf_3"/>
    <property type="match status" value="1"/>
</dbReference>
<dbReference type="EC" id="2.7.7.77" evidence="8"/>
<proteinExistence type="inferred from homology"/>
<dbReference type="SUPFAM" id="SSF53448">
    <property type="entry name" value="Nucleotide-diphospho-sugar transferases"/>
    <property type="match status" value="1"/>
</dbReference>
<accession>A0ABW5BT01</accession>
<comment type="catalytic activity">
    <reaction evidence="8">
        <text>Mo-molybdopterin + GTP + H(+) = Mo-molybdopterin guanine dinucleotide + diphosphate</text>
        <dbReference type="Rhea" id="RHEA:34243"/>
        <dbReference type="ChEBI" id="CHEBI:15378"/>
        <dbReference type="ChEBI" id="CHEBI:33019"/>
        <dbReference type="ChEBI" id="CHEBI:37565"/>
        <dbReference type="ChEBI" id="CHEBI:71302"/>
        <dbReference type="ChEBI" id="CHEBI:71310"/>
        <dbReference type="EC" id="2.7.7.77"/>
    </reaction>
</comment>
<name>A0ABW5BT01_9PROT</name>
<comment type="subunit">
    <text evidence="8">Monomer.</text>
</comment>
<keyword evidence="2 8" id="KW-0808">Transferase</keyword>
<keyword evidence="5 8" id="KW-0460">Magnesium</keyword>
<dbReference type="Proteomes" id="UP001597294">
    <property type="component" value="Unassembled WGS sequence"/>
</dbReference>
<feature type="binding site" evidence="8">
    <location>
        <begin position="15"/>
        <end position="17"/>
    </location>
    <ligand>
        <name>GTP</name>
        <dbReference type="ChEBI" id="CHEBI:37565"/>
    </ligand>
</feature>
<dbReference type="InterPro" id="IPR029044">
    <property type="entry name" value="Nucleotide-diphossugar_trans"/>
</dbReference>
<feature type="binding site" evidence="8">
    <location>
        <position position="74"/>
    </location>
    <ligand>
        <name>GTP</name>
        <dbReference type="ChEBI" id="CHEBI:37565"/>
    </ligand>
</feature>
<comment type="caution">
    <text evidence="10">The sequence shown here is derived from an EMBL/GenBank/DDBJ whole genome shotgun (WGS) entry which is preliminary data.</text>
</comment>
<evidence type="ECO:0000256" key="2">
    <source>
        <dbReference type="ARBA" id="ARBA00022679"/>
    </source>
</evidence>
<dbReference type="InterPro" id="IPR025877">
    <property type="entry name" value="MobA-like_NTP_Trfase"/>
</dbReference>
<evidence type="ECO:0000256" key="6">
    <source>
        <dbReference type="ARBA" id="ARBA00023134"/>
    </source>
</evidence>
<comment type="cofactor">
    <cofactor evidence="8">
        <name>Mg(2+)</name>
        <dbReference type="ChEBI" id="CHEBI:18420"/>
    </cofactor>
</comment>
<feature type="domain" description="MobA-like NTP transferase" evidence="9">
    <location>
        <begin position="12"/>
        <end position="171"/>
    </location>
</feature>
<keyword evidence="10" id="KW-0548">Nucleotidyltransferase</keyword>
<sequence length="219" mass="24090">MSDVVRSDEIAAVILAGGLARRMGGGDKAQKMLAGQSLLDRILDRIRPQVGPLVINANGDPKRFSQTGLPIAPDVIEGHPGPLAGVLTGLEWVAKNYPKCEWMVSIPCDAPFIPLNLVVRLKAEMDKDGHNLACAQSHGRSHPVVGLWSLSLMEDLRQAVVDEELRKVDRWTARHGISHVDFEDVVIGDKKIDPFFNANKPLDLDEVEKLFVEDPSCKF</sequence>
<keyword evidence="6 8" id="KW-0342">GTP-binding</keyword>
<evidence type="ECO:0000313" key="11">
    <source>
        <dbReference type="Proteomes" id="UP001597294"/>
    </source>
</evidence>
<dbReference type="RefSeq" id="WP_380255216.1">
    <property type="nucleotide sequence ID" value="NZ_JBHUII010000013.1"/>
</dbReference>
<keyword evidence="1 8" id="KW-0963">Cytoplasm</keyword>
<keyword evidence="11" id="KW-1185">Reference proteome</keyword>
<evidence type="ECO:0000256" key="1">
    <source>
        <dbReference type="ARBA" id="ARBA00022490"/>
    </source>
</evidence>
<comment type="function">
    <text evidence="8">Transfers a GMP moiety from GTP to Mo-molybdopterin (Mo-MPT) cofactor (Moco or molybdenum cofactor) to form Mo-molybdopterin guanine dinucleotide (Mo-MGD) cofactor.</text>
</comment>
<organism evidence="10 11">
    <name type="scientific">Kiloniella antarctica</name>
    <dbReference type="NCBI Taxonomy" id="1550907"/>
    <lineage>
        <taxon>Bacteria</taxon>
        <taxon>Pseudomonadati</taxon>
        <taxon>Pseudomonadota</taxon>
        <taxon>Alphaproteobacteria</taxon>
        <taxon>Rhodospirillales</taxon>
        <taxon>Kiloniellaceae</taxon>
        <taxon>Kiloniella</taxon>
    </lineage>
</organism>
<comment type="domain">
    <text evidence="8">The N-terminal domain determines nucleotide recognition and specific binding, while the C-terminal domain determines the specific binding to the target protein.</text>
</comment>
<keyword evidence="7 8" id="KW-0501">Molybdenum cofactor biosynthesis</keyword>
<comment type="subcellular location">
    <subcellularLocation>
        <location evidence="8">Cytoplasm</location>
    </subcellularLocation>
</comment>
<evidence type="ECO:0000256" key="5">
    <source>
        <dbReference type="ARBA" id="ARBA00022842"/>
    </source>
</evidence>
<protein>
    <recommendedName>
        <fullName evidence="8">Molybdenum cofactor guanylyltransferase</fullName>
        <shortName evidence="8">MoCo guanylyltransferase</shortName>
        <ecNumber evidence="8">2.7.7.77</ecNumber>
    </recommendedName>
    <alternativeName>
        <fullName evidence="8">GTP:molybdopterin guanylyltransferase</fullName>
    </alternativeName>
    <alternativeName>
        <fullName evidence="8">Mo-MPT guanylyltransferase</fullName>
    </alternativeName>
    <alternativeName>
        <fullName evidence="8">Molybdopterin guanylyltransferase</fullName>
    </alternativeName>
    <alternativeName>
        <fullName evidence="8">Molybdopterin-guanine dinucleotide synthase</fullName>
        <shortName evidence="8">MGD synthase</shortName>
    </alternativeName>
</protein>